<feature type="compositionally biased region" description="Basic and acidic residues" evidence="9">
    <location>
        <begin position="124"/>
        <end position="134"/>
    </location>
</feature>
<dbReference type="GO" id="GO:0030545">
    <property type="term" value="F:signaling receptor regulator activity"/>
    <property type="evidence" value="ECO:0007669"/>
    <property type="project" value="TreeGrafter"/>
</dbReference>
<keyword evidence="4" id="KW-1003">Cell membrane</keyword>
<evidence type="ECO:0000256" key="2">
    <source>
        <dbReference type="ARBA" id="ARBA00004389"/>
    </source>
</evidence>
<comment type="similarity">
    <text evidence="3">Belongs to the MRAP family.</text>
</comment>
<dbReference type="GO" id="GO:0005789">
    <property type="term" value="C:endoplasmic reticulum membrane"/>
    <property type="evidence" value="ECO:0007669"/>
    <property type="project" value="UniProtKB-SubCell"/>
</dbReference>
<dbReference type="Pfam" id="PF15183">
    <property type="entry name" value="MRAP"/>
    <property type="match status" value="1"/>
</dbReference>
<evidence type="ECO:0000256" key="3">
    <source>
        <dbReference type="ARBA" id="ARBA00010063"/>
    </source>
</evidence>
<evidence type="ECO:0000256" key="6">
    <source>
        <dbReference type="ARBA" id="ARBA00022824"/>
    </source>
</evidence>
<comment type="subcellular location">
    <subcellularLocation>
        <location evidence="1">Cell membrane</location>
        <topology evidence="1">Single-pass membrane protein</topology>
    </subcellularLocation>
    <subcellularLocation>
        <location evidence="2">Endoplasmic reticulum membrane</location>
        <topology evidence="2">Single-pass membrane protein</topology>
    </subcellularLocation>
</comment>
<proteinExistence type="inferred from homology"/>
<dbReference type="GO" id="GO:0031782">
    <property type="term" value="F:type 4 melanocortin receptor binding"/>
    <property type="evidence" value="ECO:0007669"/>
    <property type="project" value="TreeGrafter"/>
</dbReference>
<sequence>MSDFHNRSQTSARRSDYVWQYEYYDDEEPVSFEGLKAHRYSIVIGFWVGLAVFVIFMFFVLTLLTKTGAPHQENPDSAEKHHRPGTCLADIEGPQDENDKAFFRPLLGESRSYFHFYINEEDQGQGKEKTENKKVGKHTRAGVQQGTCNQPRGISSLGVDDMEEDVEEAGGHQPFKGLTDESKTGRDCAFLSHFNIPNFVNLEHSSTFGEDDLLYEPAVILEQQSRSQDAHCDIH</sequence>
<dbReference type="PANTHER" id="PTHR28675">
    <property type="entry name" value="MELANOCORTIN-2 RECEPTOR ACCESSORY PROTEIN 2"/>
    <property type="match status" value="1"/>
</dbReference>
<evidence type="ECO:0000256" key="1">
    <source>
        <dbReference type="ARBA" id="ARBA00004162"/>
    </source>
</evidence>
<evidence type="ECO:0000256" key="9">
    <source>
        <dbReference type="SAM" id="MobiDB-lite"/>
    </source>
</evidence>
<organism evidence="11 12">
    <name type="scientific">Monopterus albus</name>
    <name type="common">Swamp eel</name>
    <dbReference type="NCBI Taxonomy" id="43700"/>
    <lineage>
        <taxon>Eukaryota</taxon>
        <taxon>Metazoa</taxon>
        <taxon>Chordata</taxon>
        <taxon>Craniata</taxon>
        <taxon>Vertebrata</taxon>
        <taxon>Euteleostomi</taxon>
        <taxon>Actinopterygii</taxon>
        <taxon>Neopterygii</taxon>
        <taxon>Teleostei</taxon>
        <taxon>Neoteleostei</taxon>
        <taxon>Acanthomorphata</taxon>
        <taxon>Anabantaria</taxon>
        <taxon>Synbranchiformes</taxon>
        <taxon>Synbranchidae</taxon>
        <taxon>Monopterus</taxon>
    </lineage>
</organism>
<dbReference type="GO" id="GO:0072659">
    <property type="term" value="P:protein localization to plasma membrane"/>
    <property type="evidence" value="ECO:0007669"/>
    <property type="project" value="TreeGrafter"/>
</dbReference>
<evidence type="ECO:0000256" key="10">
    <source>
        <dbReference type="SAM" id="Phobius"/>
    </source>
</evidence>
<accession>A0A3Q3IC14</accession>
<dbReference type="GO" id="GO:0070996">
    <property type="term" value="F:type 1 melanocortin receptor binding"/>
    <property type="evidence" value="ECO:0007669"/>
    <property type="project" value="TreeGrafter"/>
</dbReference>
<keyword evidence="5 10" id="KW-0812">Transmembrane</keyword>
<keyword evidence="6" id="KW-0256">Endoplasmic reticulum</keyword>
<dbReference type="STRING" id="43700.ENSMALP00000000214"/>
<evidence type="ECO:0000256" key="7">
    <source>
        <dbReference type="ARBA" id="ARBA00022989"/>
    </source>
</evidence>
<evidence type="ECO:0000313" key="11">
    <source>
        <dbReference type="Ensembl" id="ENSMALP00000000214.1"/>
    </source>
</evidence>
<dbReference type="AlphaFoldDB" id="A0A3Q3IC14"/>
<dbReference type="InterPro" id="IPR028111">
    <property type="entry name" value="MRAP"/>
</dbReference>
<name>A0A3Q3IC14_MONAL</name>
<feature type="region of interest" description="Disordered" evidence="9">
    <location>
        <begin position="70"/>
        <end position="96"/>
    </location>
</feature>
<dbReference type="KEGG" id="malb:109953885"/>
<feature type="compositionally biased region" description="Polar residues" evidence="9">
    <location>
        <begin position="142"/>
        <end position="153"/>
    </location>
</feature>
<evidence type="ECO:0000256" key="8">
    <source>
        <dbReference type="ARBA" id="ARBA00023136"/>
    </source>
</evidence>
<dbReference type="GO" id="GO:0031783">
    <property type="term" value="F:type 5 melanocortin receptor binding"/>
    <property type="evidence" value="ECO:0007669"/>
    <property type="project" value="TreeGrafter"/>
</dbReference>
<dbReference type="OrthoDB" id="9904651at2759"/>
<dbReference type="GO" id="GO:0031780">
    <property type="term" value="F:corticotropin hormone receptor binding"/>
    <property type="evidence" value="ECO:0007669"/>
    <property type="project" value="TreeGrafter"/>
</dbReference>
<feature type="transmembrane region" description="Helical" evidence="10">
    <location>
        <begin position="40"/>
        <end position="64"/>
    </location>
</feature>
<dbReference type="Proteomes" id="UP000261600">
    <property type="component" value="Unplaced"/>
</dbReference>
<reference evidence="11" key="1">
    <citation type="submission" date="2025-08" db="UniProtKB">
        <authorList>
            <consortium name="Ensembl"/>
        </authorList>
    </citation>
    <scope>IDENTIFICATION</scope>
</reference>
<keyword evidence="7 10" id="KW-1133">Transmembrane helix</keyword>
<dbReference type="RefSeq" id="XP_020444987.1">
    <property type="nucleotide sequence ID" value="XM_020589331.1"/>
</dbReference>
<dbReference type="GO" id="GO:0106070">
    <property type="term" value="P:regulation of adenylate cyclase-activating G protein-coupled receptor signaling pathway"/>
    <property type="evidence" value="ECO:0007669"/>
    <property type="project" value="TreeGrafter"/>
</dbReference>
<keyword evidence="12" id="KW-1185">Reference proteome</keyword>
<feature type="region of interest" description="Disordered" evidence="9">
    <location>
        <begin position="123"/>
        <end position="157"/>
    </location>
</feature>
<dbReference type="Ensembl" id="ENSMALT00000000243.1">
    <property type="protein sequence ID" value="ENSMALP00000000214.1"/>
    <property type="gene ID" value="ENSMALG00000000215.1"/>
</dbReference>
<reference evidence="11" key="2">
    <citation type="submission" date="2025-09" db="UniProtKB">
        <authorList>
            <consortium name="Ensembl"/>
        </authorList>
    </citation>
    <scope>IDENTIFICATION</scope>
</reference>
<keyword evidence="8 10" id="KW-0472">Membrane</keyword>
<dbReference type="GeneID" id="109953885"/>
<evidence type="ECO:0000256" key="5">
    <source>
        <dbReference type="ARBA" id="ARBA00022692"/>
    </source>
</evidence>
<protein>
    <recommendedName>
        <fullName evidence="13">Melanocortin 2 receptor accessory protein 2a</fullName>
    </recommendedName>
</protein>
<dbReference type="GO" id="GO:0031781">
    <property type="term" value="F:type 3 melanocortin receptor binding"/>
    <property type="evidence" value="ECO:0007669"/>
    <property type="project" value="TreeGrafter"/>
</dbReference>
<evidence type="ECO:0008006" key="13">
    <source>
        <dbReference type="Google" id="ProtNLM"/>
    </source>
</evidence>
<evidence type="ECO:0000313" key="12">
    <source>
        <dbReference type="Proteomes" id="UP000261600"/>
    </source>
</evidence>
<evidence type="ECO:0000256" key="4">
    <source>
        <dbReference type="ARBA" id="ARBA00022475"/>
    </source>
</evidence>
<dbReference type="GO" id="GO:0005886">
    <property type="term" value="C:plasma membrane"/>
    <property type="evidence" value="ECO:0007669"/>
    <property type="project" value="UniProtKB-SubCell"/>
</dbReference>
<dbReference type="PANTHER" id="PTHR28675:SF1">
    <property type="entry name" value="MELANOCORTIN-2 RECEPTOR ACCESSORY PROTEIN 2"/>
    <property type="match status" value="1"/>
</dbReference>